<keyword evidence="1" id="KW-0812">Transmembrane</keyword>
<evidence type="ECO:0000256" key="1">
    <source>
        <dbReference type="SAM" id="Phobius"/>
    </source>
</evidence>
<accession>A0A540NP37</accession>
<feature type="transmembrane region" description="Helical" evidence="1">
    <location>
        <begin position="29"/>
        <end position="50"/>
    </location>
</feature>
<protein>
    <submittedName>
        <fullName evidence="2">Uncharacterized protein</fullName>
    </submittedName>
</protein>
<proteinExistence type="predicted"/>
<gene>
    <name evidence="2" type="ORF">C1H46_001658</name>
</gene>
<comment type="caution">
    <text evidence="2">The sequence shown here is derived from an EMBL/GenBank/DDBJ whole genome shotgun (WGS) entry which is preliminary data.</text>
</comment>
<dbReference type="AlphaFoldDB" id="A0A540NP37"/>
<keyword evidence="1" id="KW-1133">Transmembrane helix</keyword>
<sequence length="112" mass="12419">MLGCVHLFVLIRALRQGFTQIPCHASLCILVYFFLHVTLACSIFGLTLAFHRCVMTAESPKSLTVVDESFTTEDHLQQGRSLPLLGAQNKAFKKDELSLDSVPPIDPKCISQ</sequence>
<organism evidence="2 3">
    <name type="scientific">Malus baccata</name>
    <name type="common">Siberian crab apple</name>
    <name type="synonym">Pyrus baccata</name>
    <dbReference type="NCBI Taxonomy" id="106549"/>
    <lineage>
        <taxon>Eukaryota</taxon>
        <taxon>Viridiplantae</taxon>
        <taxon>Streptophyta</taxon>
        <taxon>Embryophyta</taxon>
        <taxon>Tracheophyta</taxon>
        <taxon>Spermatophyta</taxon>
        <taxon>Magnoliopsida</taxon>
        <taxon>eudicotyledons</taxon>
        <taxon>Gunneridae</taxon>
        <taxon>Pentapetalae</taxon>
        <taxon>rosids</taxon>
        <taxon>fabids</taxon>
        <taxon>Rosales</taxon>
        <taxon>Rosaceae</taxon>
        <taxon>Amygdaloideae</taxon>
        <taxon>Maleae</taxon>
        <taxon>Malus</taxon>
    </lineage>
</organism>
<reference evidence="2 3" key="1">
    <citation type="journal article" date="2019" name="G3 (Bethesda)">
        <title>Sequencing of a Wild Apple (Malus baccata) Genome Unravels the Differences Between Cultivated and Wild Apple Species Regarding Disease Resistance and Cold Tolerance.</title>
        <authorList>
            <person name="Chen X."/>
        </authorList>
    </citation>
    <scope>NUCLEOTIDE SEQUENCE [LARGE SCALE GENOMIC DNA]</scope>
    <source>
        <strain evidence="3">cv. Shandingzi</strain>
        <tissue evidence="2">Leaves</tissue>
    </source>
</reference>
<evidence type="ECO:0000313" key="2">
    <source>
        <dbReference type="EMBL" id="TQE12785.1"/>
    </source>
</evidence>
<evidence type="ECO:0000313" key="3">
    <source>
        <dbReference type="Proteomes" id="UP000315295"/>
    </source>
</evidence>
<dbReference type="Proteomes" id="UP000315295">
    <property type="component" value="Unassembled WGS sequence"/>
</dbReference>
<name>A0A540NP37_MALBA</name>
<dbReference type="EMBL" id="VIEB01000016">
    <property type="protein sequence ID" value="TQE12785.1"/>
    <property type="molecule type" value="Genomic_DNA"/>
</dbReference>
<keyword evidence="1" id="KW-0472">Membrane</keyword>
<keyword evidence="3" id="KW-1185">Reference proteome</keyword>